<dbReference type="Pfam" id="PF07833">
    <property type="entry name" value="Cu_amine_oxidN1"/>
    <property type="match status" value="1"/>
</dbReference>
<sequence>MKVPRLLTLALSLSLFGTAGAYANSLWGEYEGFAKAKLMINNEEKTFGETDTPAFLVKGSAVLPVRVLSESLQALVKWDDAKKTVSIQKPNVHMFVAKKVDNDYSIKQPFGVVKKGDRLDFAVFAQVDNLQTPIYSFQISIDSPSGERVATHEKVVNGQRESFWYPWPFNVSFNESGKYVVKFSVKLDEGSAYSVVSEKVIVSE</sequence>
<name>A0ABN7TCD5_9BACL</name>
<dbReference type="RefSeq" id="WP_218097154.1">
    <property type="nucleotide sequence ID" value="NZ_CAJVCE010000002.1"/>
</dbReference>
<accession>A0ABN7TCD5</accession>
<protein>
    <recommendedName>
        <fullName evidence="2">Copper amine oxidase-like N-terminal domain-containing protein</fullName>
    </recommendedName>
</protein>
<proteinExistence type="predicted"/>
<evidence type="ECO:0000256" key="1">
    <source>
        <dbReference type="SAM" id="SignalP"/>
    </source>
</evidence>
<reference evidence="3 4" key="1">
    <citation type="submission" date="2021-06" db="EMBL/GenBank/DDBJ databases">
        <authorList>
            <person name="Criscuolo A."/>
        </authorList>
    </citation>
    <scope>NUCLEOTIDE SEQUENCE [LARGE SCALE GENOMIC DNA]</scope>
    <source>
        <strain evidence="4">CIP 111802</strain>
    </source>
</reference>
<dbReference type="Proteomes" id="UP000730618">
    <property type="component" value="Unassembled WGS sequence"/>
</dbReference>
<keyword evidence="1" id="KW-0732">Signal</keyword>
<feature type="chain" id="PRO_5046335289" description="Copper amine oxidase-like N-terminal domain-containing protein" evidence="1">
    <location>
        <begin position="24"/>
        <end position="204"/>
    </location>
</feature>
<keyword evidence="4" id="KW-1185">Reference proteome</keyword>
<dbReference type="InterPro" id="IPR012854">
    <property type="entry name" value="Cu_amine_oxidase-like_N"/>
</dbReference>
<evidence type="ECO:0000313" key="3">
    <source>
        <dbReference type="EMBL" id="CAG7622066.1"/>
    </source>
</evidence>
<organism evidence="3 4">
    <name type="scientific">Paenibacillus allorhizosphaerae</name>
    <dbReference type="NCBI Taxonomy" id="2849866"/>
    <lineage>
        <taxon>Bacteria</taxon>
        <taxon>Bacillati</taxon>
        <taxon>Bacillota</taxon>
        <taxon>Bacilli</taxon>
        <taxon>Bacillales</taxon>
        <taxon>Paenibacillaceae</taxon>
        <taxon>Paenibacillus</taxon>
    </lineage>
</organism>
<feature type="signal peptide" evidence="1">
    <location>
        <begin position="1"/>
        <end position="23"/>
    </location>
</feature>
<evidence type="ECO:0000313" key="4">
    <source>
        <dbReference type="Proteomes" id="UP000730618"/>
    </source>
</evidence>
<evidence type="ECO:0000259" key="2">
    <source>
        <dbReference type="Pfam" id="PF07833"/>
    </source>
</evidence>
<dbReference type="EMBL" id="CAJVCE010000002">
    <property type="protein sequence ID" value="CAG7622066.1"/>
    <property type="molecule type" value="Genomic_DNA"/>
</dbReference>
<feature type="domain" description="Copper amine oxidase-like N-terminal" evidence="2">
    <location>
        <begin position="42"/>
        <end position="87"/>
    </location>
</feature>
<gene>
    <name evidence="3" type="ORF">PAECIP111802_00786</name>
</gene>
<comment type="caution">
    <text evidence="3">The sequence shown here is derived from an EMBL/GenBank/DDBJ whole genome shotgun (WGS) entry which is preliminary data.</text>
</comment>